<protein>
    <recommendedName>
        <fullName evidence="7">Zn(2)-C6 fungal-type domain-containing protein</fullName>
    </recommendedName>
</protein>
<dbReference type="PANTHER" id="PTHR31069">
    <property type="entry name" value="OLEATE-ACTIVATED TRANSCRIPTION FACTOR 1-RELATED"/>
    <property type="match status" value="1"/>
</dbReference>
<accession>A0A2J6QUA8</accession>
<feature type="region of interest" description="Disordered" evidence="6">
    <location>
        <begin position="355"/>
        <end position="379"/>
    </location>
</feature>
<dbReference type="SUPFAM" id="SSF57701">
    <property type="entry name" value="Zn2/Cys6 DNA-binding domain"/>
    <property type="match status" value="1"/>
</dbReference>
<dbReference type="Gene3D" id="4.10.240.10">
    <property type="entry name" value="Zn(2)-C6 fungal-type DNA-binding domain"/>
    <property type="match status" value="1"/>
</dbReference>
<dbReference type="GO" id="GO:0008270">
    <property type="term" value="F:zinc ion binding"/>
    <property type="evidence" value="ECO:0007669"/>
    <property type="project" value="InterPro"/>
</dbReference>
<evidence type="ECO:0000256" key="5">
    <source>
        <dbReference type="ARBA" id="ARBA00023242"/>
    </source>
</evidence>
<evidence type="ECO:0000313" key="9">
    <source>
        <dbReference type="Proteomes" id="UP000235786"/>
    </source>
</evidence>
<feature type="compositionally biased region" description="Polar residues" evidence="6">
    <location>
        <begin position="1"/>
        <end position="12"/>
    </location>
</feature>
<dbReference type="GO" id="GO:0045122">
    <property type="term" value="P:aflatoxin biosynthetic process"/>
    <property type="evidence" value="ECO:0007669"/>
    <property type="project" value="InterPro"/>
</dbReference>
<feature type="compositionally biased region" description="Low complexity" evidence="6">
    <location>
        <begin position="178"/>
        <end position="218"/>
    </location>
</feature>
<evidence type="ECO:0000256" key="4">
    <source>
        <dbReference type="ARBA" id="ARBA00023163"/>
    </source>
</evidence>
<feature type="region of interest" description="Disordered" evidence="6">
    <location>
        <begin position="97"/>
        <end position="220"/>
    </location>
</feature>
<proteinExistence type="predicted"/>
<name>A0A2J6QUA8_HYAVF</name>
<dbReference type="GO" id="GO:0005634">
    <property type="term" value="C:nucleus"/>
    <property type="evidence" value="ECO:0007669"/>
    <property type="project" value="InterPro"/>
</dbReference>
<dbReference type="PRINTS" id="PR00755">
    <property type="entry name" value="AFLATOXINBRP"/>
</dbReference>
<sequence>MEGLSGMTTALGNANGDPDMGPSTASTAGTAAAKARPKGTRSKPAMLKLKDSCDMCAASKVRCDKRKPLCGRCKKLGYPCFFSPARRYCGRYRHREREPSIDTTSLQTATGASAHEKATGVRRSSTSVPSTTSTSISVSMLTSRPSAHAKGKGKAAANEQIHRRSLPSATPQMPTPADSSISTSTLSSYSSSMTDDASGSRTVLVSSSSPSLDSVPDSATNILSQSTGAGAAATPSDCATIASDTQLQLALARHRLTLQHSHPSAPAPDLAPRPAALETVAAAFRALSSVLVCPCSEMHTVGLLAGAVGLAMLDVYSAIISDSRAHHQDRHEQAPMTDGSCMLLSMEDEQLLFGGLSNSDSSSGHGARASPNEDEDEDGDATIVRVLGELARVARVVMQFSKRYEKEDEEEEHLPRSPGYLIALATLLRSHLQSVTMDAAI</sequence>
<dbReference type="EMBL" id="KZ613971">
    <property type="protein sequence ID" value="PMD29844.1"/>
    <property type="molecule type" value="Genomic_DNA"/>
</dbReference>
<dbReference type="InterPro" id="IPR013700">
    <property type="entry name" value="AflR"/>
</dbReference>
<dbReference type="OrthoDB" id="2740448at2759"/>
<dbReference type="InterPro" id="IPR050675">
    <property type="entry name" value="OAF3"/>
</dbReference>
<keyword evidence="2" id="KW-0805">Transcription regulation</keyword>
<dbReference type="InterPro" id="IPR036864">
    <property type="entry name" value="Zn2-C6_fun-type_DNA-bd_sf"/>
</dbReference>
<dbReference type="Pfam" id="PF08493">
    <property type="entry name" value="AflR"/>
    <property type="match status" value="1"/>
</dbReference>
<dbReference type="Proteomes" id="UP000235786">
    <property type="component" value="Unassembled WGS sequence"/>
</dbReference>
<evidence type="ECO:0000256" key="3">
    <source>
        <dbReference type="ARBA" id="ARBA00023125"/>
    </source>
</evidence>
<dbReference type="PANTHER" id="PTHR31069:SF31">
    <property type="entry name" value="MONODICTYPHENONE CLUSTER TRANSCRIPTION FACTOR-RELATED"/>
    <property type="match status" value="1"/>
</dbReference>
<reference evidence="8 9" key="1">
    <citation type="submission" date="2016-04" db="EMBL/GenBank/DDBJ databases">
        <title>A degradative enzymes factory behind the ericoid mycorrhizal symbiosis.</title>
        <authorList>
            <consortium name="DOE Joint Genome Institute"/>
            <person name="Martino E."/>
            <person name="Morin E."/>
            <person name="Grelet G."/>
            <person name="Kuo A."/>
            <person name="Kohler A."/>
            <person name="Daghino S."/>
            <person name="Barry K."/>
            <person name="Choi C."/>
            <person name="Cichocki N."/>
            <person name="Clum A."/>
            <person name="Copeland A."/>
            <person name="Hainaut M."/>
            <person name="Haridas S."/>
            <person name="Labutti K."/>
            <person name="Lindquist E."/>
            <person name="Lipzen A."/>
            <person name="Khouja H.-R."/>
            <person name="Murat C."/>
            <person name="Ohm R."/>
            <person name="Olson A."/>
            <person name="Spatafora J."/>
            <person name="Veneault-Fourrey C."/>
            <person name="Henrissat B."/>
            <person name="Grigoriev I."/>
            <person name="Martin F."/>
            <person name="Perotto S."/>
        </authorList>
    </citation>
    <scope>NUCLEOTIDE SEQUENCE [LARGE SCALE GENOMIC DNA]</scope>
    <source>
        <strain evidence="8 9">F</strain>
    </source>
</reference>
<dbReference type="STRING" id="1149755.A0A2J6QUA8"/>
<dbReference type="GO" id="GO:0000981">
    <property type="term" value="F:DNA-binding transcription factor activity, RNA polymerase II-specific"/>
    <property type="evidence" value="ECO:0007669"/>
    <property type="project" value="InterPro"/>
</dbReference>
<evidence type="ECO:0000256" key="6">
    <source>
        <dbReference type="SAM" id="MobiDB-lite"/>
    </source>
</evidence>
<gene>
    <name evidence="8" type="ORF">L207DRAFT_593158</name>
</gene>
<dbReference type="CDD" id="cd00067">
    <property type="entry name" value="GAL4"/>
    <property type="match status" value="1"/>
</dbReference>
<feature type="domain" description="Zn(2)-C6 fungal-type" evidence="7">
    <location>
        <begin position="52"/>
        <end position="82"/>
    </location>
</feature>
<dbReference type="PROSITE" id="PS00463">
    <property type="entry name" value="ZN2_CY6_FUNGAL_1"/>
    <property type="match status" value="1"/>
</dbReference>
<dbReference type="AlphaFoldDB" id="A0A2J6QUA8"/>
<feature type="compositionally biased region" description="Low complexity" evidence="6">
    <location>
        <begin position="121"/>
        <end position="144"/>
    </location>
</feature>
<dbReference type="GO" id="GO:0003677">
    <property type="term" value="F:DNA binding"/>
    <property type="evidence" value="ECO:0007669"/>
    <property type="project" value="UniProtKB-KW"/>
</dbReference>
<keyword evidence="1" id="KW-0479">Metal-binding</keyword>
<evidence type="ECO:0000256" key="1">
    <source>
        <dbReference type="ARBA" id="ARBA00022723"/>
    </source>
</evidence>
<feature type="compositionally biased region" description="Low complexity" evidence="6">
    <location>
        <begin position="22"/>
        <end position="34"/>
    </location>
</feature>
<dbReference type="PROSITE" id="PS50048">
    <property type="entry name" value="ZN2_CY6_FUNGAL_2"/>
    <property type="match status" value="1"/>
</dbReference>
<keyword evidence="5" id="KW-0539">Nucleus</keyword>
<dbReference type="Pfam" id="PF00172">
    <property type="entry name" value="Zn_clus"/>
    <property type="match status" value="1"/>
</dbReference>
<keyword evidence="3" id="KW-0238">DNA-binding</keyword>
<dbReference type="InterPro" id="IPR001138">
    <property type="entry name" value="Zn2Cys6_DnaBD"/>
</dbReference>
<organism evidence="8 9">
    <name type="scientific">Hyaloscypha variabilis (strain UAMH 11265 / GT02V1 / F)</name>
    <name type="common">Meliniomyces variabilis</name>
    <dbReference type="NCBI Taxonomy" id="1149755"/>
    <lineage>
        <taxon>Eukaryota</taxon>
        <taxon>Fungi</taxon>
        <taxon>Dikarya</taxon>
        <taxon>Ascomycota</taxon>
        <taxon>Pezizomycotina</taxon>
        <taxon>Leotiomycetes</taxon>
        <taxon>Helotiales</taxon>
        <taxon>Hyaloscyphaceae</taxon>
        <taxon>Hyaloscypha</taxon>
        <taxon>Hyaloscypha variabilis</taxon>
    </lineage>
</organism>
<evidence type="ECO:0000313" key="8">
    <source>
        <dbReference type="EMBL" id="PMD29844.1"/>
    </source>
</evidence>
<keyword evidence="4" id="KW-0804">Transcription</keyword>
<keyword evidence="9" id="KW-1185">Reference proteome</keyword>
<evidence type="ECO:0000259" key="7">
    <source>
        <dbReference type="PROSITE" id="PS50048"/>
    </source>
</evidence>
<feature type="compositionally biased region" description="Polar residues" evidence="6">
    <location>
        <begin position="101"/>
        <end position="111"/>
    </location>
</feature>
<feature type="region of interest" description="Disordered" evidence="6">
    <location>
        <begin position="1"/>
        <end position="43"/>
    </location>
</feature>
<evidence type="ECO:0000256" key="2">
    <source>
        <dbReference type="ARBA" id="ARBA00023015"/>
    </source>
</evidence>
<dbReference type="SMART" id="SM00066">
    <property type="entry name" value="GAL4"/>
    <property type="match status" value="1"/>
</dbReference>